<reference evidence="1 2" key="1">
    <citation type="submission" date="2023-08" db="EMBL/GenBank/DDBJ databases">
        <title>Pleionea litopenaei sp. nov., isolated from stomach of juvenile Litopenaeus vannamei.</title>
        <authorList>
            <person name="Rho A.M."/>
            <person name="Hwang C.Y."/>
        </authorList>
    </citation>
    <scope>NUCLEOTIDE SEQUENCE [LARGE SCALE GENOMIC DNA]</scope>
    <source>
        <strain evidence="1 2">HL-JVS1</strain>
    </source>
</reference>
<dbReference type="RefSeq" id="WP_309201862.1">
    <property type="nucleotide sequence ID" value="NZ_CP133548.1"/>
</dbReference>
<protein>
    <submittedName>
        <fullName evidence="1">Uncharacterized protein</fullName>
    </submittedName>
</protein>
<keyword evidence="2" id="KW-1185">Reference proteome</keyword>
<gene>
    <name evidence="1" type="ORF">Q9312_15965</name>
</gene>
<dbReference type="AlphaFoldDB" id="A0AA51RSF2"/>
<evidence type="ECO:0000313" key="2">
    <source>
        <dbReference type="Proteomes" id="UP001239782"/>
    </source>
</evidence>
<dbReference type="KEGG" id="plei:Q9312_15965"/>
<dbReference type="Proteomes" id="UP001239782">
    <property type="component" value="Chromosome"/>
</dbReference>
<name>A0AA51RSF2_9GAMM</name>
<sequence>MQQHNWVTFTKGRIHVTGCAHCGQVLLPTNEHTECFKVSMDDNLLAKKGFRASGYLVTPGSQRVA</sequence>
<dbReference type="EMBL" id="CP133548">
    <property type="protein sequence ID" value="WMS86717.1"/>
    <property type="molecule type" value="Genomic_DNA"/>
</dbReference>
<accession>A0AA51RSF2</accession>
<organism evidence="1 2">
    <name type="scientific">Pleionea litopenaei</name>
    <dbReference type="NCBI Taxonomy" id="3070815"/>
    <lineage>
        <taxon>Bacteria</taxon>
        <taxon>Pseudomonadati</taxon>
        <taxon>Pseudomonadota</taxon>
        <taxon>Gammaproteobacteria</taxon>
        <taxon>Oceanospirillales</taxon>
        <taxon>Pleioneaceae</taxon>
        <taxon>Pleionea</taxon>
    </lineage>
</organism>
<proteinExistence type="predicted"/>
<evidence type="ECO:0000313" key="1">
    <source>
        <dbReference type="EMBL" id="WMS86717.1"/>
    </source>
</evidence>